<dbReference type="AlphaFoldDB" id="A0A5C2SP18"/>
<sequence length="928" mass="98866">MFKNAARKIAHNTTVPGLPGLGGKQDLRALQDLITAEKAILHSLQKLSGDFARASDALRLWGQGEGEDLADTLAASNALLLHFANALSVFANHEGAIREQMKAVRTREENLDELKRRRRSVISDADSAERKLSKMNPENKNLQQQTDLLNRLRDEIRQMDADIAAEEAGLGDFKRSSVRAWMGRKFGGLLECCEKGAVSGELGKLVISEIPMEPTQPGLPRPYYTGHARTEFLVAEAARSVSEIVYSPEPNPNPTQRTIRPLPGPELPAVPSPSQQRRMSLMSANGQGPLSPVSPSSPGPAYAGLPHLEETGFSISPFLGGTDQMPQPSLDQSVSEFGFSPQPNQTNSLSAAERDKVASPRGGRFATFPVKALGPRPQPGPTQGSNISTNPYISSPPMREGDRAPSIEIDRPVDDSFSSSVAQALGHYSLDGSSAGASSSRFNGQPPVPPRDTKNGADFGPQRYSPPPPMYTPSHDQGLPAGAAPSRPPAAMQESLGTPDLRQETASSRPISALEDEEDGLAYMSPSRVNESAESLPHEGDRRVHFGGVADVDEELQKRHEEQEKAATGSPPRVPTRVPVPAMDEGLANSQNGRTSPEVLRSQPASPTHPEGTSYEHSPPNPPLQDRIPSPPATQDPMDEKSLNAAAAREVSRELDALMISSPPQSPAQSQPPPSPFSNRPQYGIPPYQRRAVSPLPALNTGALAGSQPTSPKLEGIYVRERDRSAGSPPSRGPTQDAIPPAPASPAVSDGSDQRRPSFNIPRASSTDTNGTPFRTPMGTPSGPPQSSSMYNLPATTGSNTSFQGGAPRTISAAAFKRQQAAAARNMSSEGLADVSPLNVKKRPLPTSPNPSQPGLGPGQGQAMRSVSAPYMGPPGGGEQDRPVSQYHQDGEEDQYDYISAYTDNPDRASGYGSGRFATNLDDGNGIR</sequence>
<feature type="compositionally biased region" description="Pro residues" evidence="2">
    <location>
        <begin position="619"/>
        <end position="634"/>
    </location>
</feature>
<feature type="coiled-coil region" evidence="1">
    <location>
        <begin position="97"/>
        <end position="169"/>
    </location>
</feature>
<feature type="compositionally biased region" description="Basic and acidic residues" evidence="2">
    <location>
        <begin position="555"/>
        <end position="565"/>
    </location>
</feature>
<name>A0A5C2SP18_9APHY</name>
<dbReference type="GO" id="GO:0070941">
    <property type="term" value="P:eisosome assembly"/>
    <property type="evidence" value="ECO:0007669"/>
    <property type="project" value="TreeGrafter"/>
</dbReference>
<dbReference type="OrthoDB" id="5599269at2759"/>
<dbReference type="PANTHER" id="PTHR31962:SF6">
    <property type="entry name" value="EISOSOME COMPONENT PIL1-DOMAIN-CONTAINING PROTEIN"/>
    <property type="match status" value="1"/>
</dbReference>
<evidence type="ECO:0000313" key="3">
    <source>
        <dbReference type="EMBL" id="RPD65553.1"/>
    </source>
</evidence>
<evidence type="ECO:0000256" key="1">
    <source>
        <dbReference type="SAM" id="Coils"/>
    </source>
</evidence>
<feature type="compositionally biased region" description="Polar residues" evidence="2">
    <location>
        <begin position="324"/>
        <end position="350"/>
    </location>
</feature>
<dbReference type="PANTHER" id="PTHR31962">
    <property type="entry name" value="SPHINGOLIPID LONG CHAIN BASE-RESPONSIVE PROTEIN PIL1"/>
    <property type="match status" value="1"/>
</dbReference>
<feature type="compositionally biased region" description="Basic and acidic residues" evidence="2">
    <location>
        <begin position="399"/>
        <end position="414"/>
    </location>
</feature>
<evidence type="ECO:0008006" key="5">
    <source>
        <dbReference type="Google" id="ProtNLM"/>
    </source>
</evidence>
<keyword evidence="1" id="KW-0175">Coiled coil</keyword>
<feature type="region of interest" description="Disordered" evidence="2">
    <location>
        <begin position="245"/>
        <end position="928"/>
    </location>
</feature>
<gene>
    <name evidence="3" type="ORF">L227DRAFT_518551</name>
</gene>
<dbReference type="Proteomes" id="UP000313359">
    <property type="component" value="Unassembled WGS sequence"/>
</dbReference>
<dbReference type="GO" id="GO:0005886">
    <property type="term" value="C:plasma membrane"/>
    <property type="evidence" value="ECO:0007669"/>
    <property type="project" value="TreeGrafter"/>
</dbReference>
<protein>
    <recommendedName>
        <fullName evidence="5">Eisosome component PIL1-domain-containing protein</fullName>
    </recommendedName>
</protein>
<dbReference type="GO" id="GO:0006897">
    <property type="term" value="P:endocytosis"/>
    <property type="evidence" value="ECO:0007669"/>
    <property type="project" value="TreeGrafter"/>
</dbReference>
<feature type="compositionally biased region" description="Low complexity" evidence="2">
    <location>
        <begin position="813"/>
        <end position="825"/>
    </location>
</feature>
<feature type="compositionally biased region" description="Polar residues" evidence="2">
    <location>
        <begin position="785"/>
        <end position="804"/>
    </location>
</feature>
<dbReference type="Pfam" id="PF13805">
    <property type="entry name" value="Pil1"/>
    <property type="match status" value="1"/>
</dbReference>
<keyword evidence="4" id="KW-1185">Reference proteome</keyword>
<feature type="compositionally biased region" description="Low complexity" evidence="2">
    <location>
        <begin position="286"/>
        <end position="306"/>
    </location>
</feature>
<accession>A0A5C2SP18</accession>
<dbReference type="InterPro" id="IPR027267">
    <property type="entry name" value="AH/BAR_dom_sf"/>
</dbReference>
<dbReference type="GO" id="GO:0036286">
    <property type="term" value="C:eisosome filament"/>
    <property type="evidence" value="ECO:0007669"/>
    <property type="project" value="TreeGrafter"/>
</dbReference>
<feature type="compositionally biased region" description="Polar residues" evidence="2">
    <location>
        <begin position="272"/>
        <end position="285"/>
    </location>
</feature>
<organism evidence="3 4">
    <name type="scientific">Lentinus tigrinus ALCF2SS1-6</name>
    <dbReference type="NCBI Taxonomy" id="1328759"/>
    <lineage>
        <taxon>Eukaryota</taxon>
        <taxon>Fungi</taxon>
        <taxon>Dikarya</taxon>
        <taxon>Basidiomycota</taxon>
        <taxon>Agaricomycotina</taxon>
        <taxon>Agaricomycetes</taxon>
        <taxon>Polyporales</taxon>
        <taxon>Polyporaceae</taxon>
        <taxon>Lentinus</taxon>
    </lineage>
</organism>
<feature type="compositionally biased region" description="Polar residues" evidence="2">
    <location>
        <begin position="381"/>
        <end position="393"/>
    </location>
</feature>
<dbReference type="InterPro" id="IPR028245">
    <property type="entry name" value="PIL1/LSP1"/>
</dbReference>
<evidence type="ECO:0000256" key="2">
    <source>
        <dbReference type="SAM" id="MobiDB-lite"/>
    </source>
</evidence>
<feature type="compositionally biased region" description="Pro residues" evidence="2">
    <location>
        <begin position="262"/>
        <end position="271"/>
    </location>
</feature>
<proteinExistence type="predicted"/>
<evidence type="ECO:0000313" key="4">
    <source>
        <dbReference type="Proteomes" id="UP000313359"/>
    </source>
</evidence>
<dbReference type="GO" id="GO:0008289">
    <property type="term" value="F:lipid binding"/>
    <property type="evidence" value="ECO:0007669"/>
    <property type="project" value="TreeGrafter"/>
</dbReference>
<dbReference type="STRING" id="1328759.A0A5C2SP18"/>
<dbReference type="EMBL" id="ML122252">
    <property type="protein sequence ID" value="RPD65553.1"/>
    <property type="molecule type" value="Genomic_DNA"/>
</dbReference>
<feature type="compositionally biased region" description="Low complexity" evidence="2">
    <location>
        <begin position="480"/>
        <end position="491"/>
    </location>
</feature>
<feature type="compositionally biased region" description="Polar residues" evidence="2">
    <location>
        <begin position="763"/>
        <end position="773"/>
    </location>
</feature>
<feature type="compositionally biased region" description="Pro residues" evidence="2">
    <location>
        <begin position="664"/>
        <end position="676"/>
    </location>
</feature>
<dbReference type="Gene3D" id="1.20.1270.60">
    <property type="entry name" value="Arfaptin homology (AH) domain/BAR domain"/>
    <property type="match status" value="1"/>
</dbReference>
<reference evidence="3" key="1">
    <citation type="journal article" date="2018" name="Genome Biol. Evol.">
        <title>Genomics and development of Lentinus tigrinus, a white-rot wood-decaying mushroom with dimorphic fruiting bodies.</title>
        <authorList>
            <person name="Wu B."/>
            <person name="Xu Z."/>
            <person name="Knudson A."/>
            <person name="Carlson A."/>
            <person name="Chen N."/>
            <person name="Kovaka S."/>
            <person name="LaButti K."/>
            <person name="Lipzen A."/>
            <person name="Pennachio C."/>
            <person name="Riley R."/>
            <person name="Schakwitz W."/>
            <person name="Umezawa K."/>
            <person name="Ohm R.A."/>
            <person name="Grigoriev I.V."/>
            <person name="Nagy L.G."/>
            <person name="Gibbons J."/>
            <person name="Hibbett D."/>
        </authorList>
    </citation>
    <scope>NUCLEOTIDE SEQUENCE [LARGE SCALE GENOMIC DNA]</scope>
    <source>
        <strain evidence="3">ALCF2SS1-6</strain>
    </source>
</reference>